<evidence type="ECO:0000256" key="5">
    <source>
        <dbReference type="ARBA" id="ARBA00023136"/>
    </source>
</evidence>
<comment type="similarity">
    <text evidence="2">Belongs to the PA-phosphatase related phosphoesterase family.</text>
</comment>
<protein>
    <submittedName>
        <fullName evidence="8">Bifunctional diacylglycerol diphosphate phosphatase/phosphatidate phosphatase</fullName>
    </submittedName>
</protein>
<evidence type="ECO:0000313" key="8">
    <source>
        <dbReference type="EMBL" id="GMM37718.1"/>
    </source>
</evidence>
<evidence type="ECO:0000256" key="4">
    <source>
        <dbReference type="ARBA" id="ARBA00022989"/>
    </source>
</evidence>
<reference evidence="8 9" key="1">
    <citation type="journal article" date="2023" name="Elife">
        <title>Identification of key yeast species and microbe-microbe interactions impacting larval growth of Drosophila in the wild.</title>
        <authorList>
            <person name="Mure A."/>
            <person name="Sugiura Y."/>
            <person name="Maeda R."/>
            <person name="Honda K."/>
            <person name="Sakurai N."/>
            <person name="Takahashi Y."/>
            <person name="Watada M."/>
            <person name="Katoh T."/>
            <person name="Gotoh A."/>
            <person name="Gotoh Y."/>
            <person name="Taniguchi I."/>
            <person name="Nakamura K."/>
            <person name="Hayashi T."/>
            <person name="Katayama T."/>
            <person name="Uemura T."/>
            <person name="Hattori Y."/>
        </authorList>
    </citation>
    <scope>NUCLEOTIDE SEQUENCE [LARGE SCALE GENOMIC DNA]</scope>
    <source>
        <strain evidence="8 9">SC-9</strain>
    </source>
</reference>
<feature type="transmembrane region" description="Helical" evidence="6">
    <location>
        <begin position="27"/>
        <end position="46"/>
    </location>
</feature>
<dbReference type="Pfam" id="PF01569">
    <property type="entry name" value="PAP2"/>
    <property type="match status" value="1"/>
</dbReference>
<dbReference type="SMART" id="SM00014">
    <property type="entry name" value="acidPPc"/>
    <property type="match status" value="1"/>
</dbReference>
<dbReference type="GO" id="GO:0008195">
    <property type="term" value="F:phosphatidate phosphatase activity"/>
    <property type="evidence" value="ECO:0007669"/>
    <property type="project" value="TreeGrafter"/>
</dbReference>
<feature type="domain" description="Phosphatidic acid phosphatase type 2/haloperoxidase" evidence="7">
    <location>
        <begin position="108"/>
        <end position="250"/>
    </location>
</feature>
<comment type="subcellular location">
    <subcellularLocation>
        <location evidence="1">Membrane</location>
        <topology evidence="1">Multi-pass membrane protein</topology>
    </subcellularLocation>
</comment>
<gene>
    <name evidence="8" type="ORF">DASC09_050430</name>
</gene>
<dbReference type="GO" id="GO:0006644">
    <property type="term" value="P:phospholipid metabolic process"/>
    <property type="evidence" value="ECO:0007669"/>
    <property type="project" value="InterPro"/>
</dbReference>
<evidence type="ECO:0000256" key="3">
    <source>
        <dbReference type="ARBA" id="ARBA00022692"/>
    </source>
</evidence>
<feature type="transmembrane region" description="Helical" evidence="6">
    <location>
        <begin position="75"/>
        <end position="94"/>
    </location>
</feature>
<dbReference type="Proteomes" id="UP001360560">
    <property type="component" value="Unassembled WGS sequence"/>
</dbReference>
<feature type="transmembrane region" description="Helical" evidence="6">
    <location>
        <begin position="101"/>
        <end position="124"/>
    </location>
</feature>
<evidence type="ECO:0000256" key="1">
    <source>
        <dbReference type="ARBA" id="ARBA00004141"/>
    </source>
</evidence>
<comment type="caution">
    <text evidence="8">The sequence shown here is derived from an EMBL/GenBank/DDBJ whole genome shotgun (WGS) entry which is preliminary data.</text>
</comment>
<dbReference type="CDD" id="cd03390">
    <property type="entry name" value="PAP2_containing_1_like"/>
    <property type="match status" value="1"/>
</dbReference>
<dbReference type="InterPro" id="IPR036938">
    <property type="entry name" value="PAP2/HPO_sf"/>
</dbReference>
<evidence type="ECO:0000256" key="6">
    <source>
        <dbReference type="SAM" id="Phobius"/>
    </source>
</evidence>
<proteinExistence type="inferred from homology"/>
<sequence length="306" mass="34980">MPLTKKLNRINFGLASKTWNTIFRWRLNDFFLCVVLLIIYGALYFAPPFEREFYVNDLSISHTYATSELVSTTELGIYAIMVPVIIIVILGLSLSNEKRYYVTWISFMGLLLSVSVTSFLTGILKNWIGRPRPDFISRCQPMDDTDEDTYVLPSKVCQQTDLALLRDGMRSCPSGHSSTAFSGLGYLTFWILGQTLAYHKKTGSWRTCFAFIPSLIAGLIAISRTEDYRHRYSDVALGSLLGAIIAYWSYKRNFPNFNTNLCYVPCQLIEENNLENAVVVDFDDNSGHDNYQRAFQSDEENRLYTN</sequence>
<dbReference type="InterPro" id="IPR000326">
    <property type="entry name" value="PAP2/HPO"/>
</dbReference>
<evidence type="ECO:0000313" key="9">
    <source>
        <dbReference type="Proteomes" id="UP001360560"/>
    </source>
</evidence>
<feature type="transmembrane region" description="Helical" evidence="6">
    <location>
        <begin position="234"/>
        <end position="250"/>
    </location>
</feature>
<dbReference type="PANTHER" id="PTHR10165:SF35">
    <property type="entry name" value="RE23632P"/>
    <property type="match status" value="1"/>
</dbReference>
<keyword evidence="5 6" id="KW-0472">Membrane</keyword>
<dbReference type="EMBL" id="BTFZ01000012">
    <property type="protein sequence ID" value="GMM37718.1"/>
    <property type="molecule type" value="Genomic_DNA"/>
</dbReference>
<dbReference type="AlphaFoldDB" id="A0AAV5QSC2"/>
<dbReference type="Gene3D" id="1.20.144.10">
    <property type="entry name" value="Phosphatidic acid phosphatase type 2/haloperoxidase"/>
    <property type="match status" value="1"/>
</dbReference>
<dbReference type="GeneID" id="90075693"/>
<dbReference type="SUPFAM" id="SSF48317">
    <property type="entry name" value="Acid phosphatase/Vanadium-dependent haloperoxidase"/>
    <property type="match status" value="1"/>
</dbReference>
<dbReference type="GO" id="GO:0046839">
    <property type="term" value="P:phospholipid dephosphorylation"/>
    <property type="evidence" value="ECO:0007669"/>
    <property type="project" value="TreeGrafter"/>
</dbReference>
<keyword evidence="4 6" id="KW-1133">Transmembrane helix</keyword>
<feature type="transmembrane region" description="Helical" evidence="6">
    <location>
        <begin position="203"/>
        <end position="222"/>
    </location>
</feature>
<dbReference type="InterPro" id="IPR043216">
    <property type="entry name" value="PAP-like"/>
</dbReference>
<evidence type="ECO:0000256" key="2">
    <source>
        <dbReference type="ARBA" id="ARBA00008816"/>
    </source>
</evidence>
<dbReference type="RefSeq" id="XP_064854714.1">
    <property type="nucleotide sequence ID" value="XM_064998642.1"/>
</dbReference>
<organism evidence="8 9">
    <name type="scientific">Saccharomycopsis crataegensis</name>
    <dbReference type="NCBI Taxonomy" id="43959"/>
    <lineage>
        <taxon>Eukaryota</taxon>
        <taxon>Fungi</taxon>
        <taxon>Dikarya</taxon>
        <taxon>Ascomycota</taxon>
        <taxon>Saccharomycotina</taxon>
        <taxon>Saccharomycetes</taxon>
        <taxon>Saccharomycopsidaceae</taxon>
        <taxon>Saccharomycopsis</taxon>
    </lineage>
</organism>
<accession>A0AAV5QSC2</accession>
<name>A0AAV5QSC2_9ASCO</name>
<keyword evidence="3 6" id="KW-0812">Transmembrane</keyword>
<dbReference type="PANTHER" id="PTHR10165">
    <property type="entry name" value="LIPID PHOSPHATE PHOSPHATASE"/>
    <property type="match status" value="1"/>
</dbReference>
<dbReference type="GO" id="GO:0016020">
    <property type="term" value="C:membrane"/>
    <property type="evidence" value="ECO:0007669"/>
    <property type="project" value="UniProtKB-SubCell"/>
</dbReference>
<keyword evidence="9" id="KW-1185">Reference proteome</keyword>
<evidence type="ECO:0000259" key="7">
    <source>
        <dbReference type="SMART" id="SM00014"/>
    </source>
</evidence>